<dbReference type="RefSeq" id="WP_154678957.1">
    <property type="nucleotide sequence ID" value="NZ_CP046115.1"/>
</dbReference>
<dbReference type="Gene3D" id="3.30.420.310">
    <property type="entry name" value="2-keto-3-deoxy-galactonokinase, C-terminal domain"/>
    <property type="match status" value="1"/>
</dbReference>
<evidence type="ECO:0000313" key="2">
    <source>
        <dbReference type="Proteomes" id="UP000427108"/>
    </source>
</evidence>
<name>A0A6B8MG42_KLEOX</name>
<reference evidence="1 2" key="1">
    <citation type="submission" date="2019-11" db="EMBL/GenBank/DDBJ databases">
        <title>Isolation and Application of One Kind of P-Hydroxybenzoic Acid Degrading Bacterium in Mitigating Cropping Obstacle of Cucumber.</title>
        <authorList>
            <person name="Wu F."/>
            <person name="An Y."/>
        </authorList>
    </citation>
    <scope>NUCLEOTIDE SEQUENCE [LARGE SCALE GENOMIC DNA]</scope>
    <source>
        <strain evidence="1 2">P620</strain>
    </source>
</reference>
<gene>
    <name evidence="1" type="ORF">GJ746_03545</name>
</gene>
<dbReference type="Pfam" id="PF05035">
    <property type="entry name" value="DGOK"/>
    <property type="match status" value="1"/>
</dbReference>
<dbReference type="InterPro" id="IPR042258">
    <property type="entry name" value="DGOK_N"/>
</dbReference>
<dbReference type="InterPro" id="IPR007729">
    <property type="entry name" value="DGOK"/>
</dbReference>
<dbReference type="CDD" id="cd24012">
    <property type="entry name" value="ASKHA_NBD_KDGal-kinase"/>
    <property type="match status" value="1"/>
</dbReference>
<dbReference type="GO" id="GO:0034194">
    <property type="term" value="P:D-galactonate catabolic process"/>
    <property type="evidence" value="ECO:0007669"/>
    <property type="project" value="InterPro"/>
</dbReference>
<keyword evidence="1" id="KW-0808">Transferase</keyword>
<dbReference type="Proteomes" id="UP000427108">
    <property type="component" value="Chromosome"/>
</dbReference>
<organism evidence="1 2">
    <name type="scientific">Klebsiella oxytoca</name>
    <dbReference type="NCBI Taxonomy" id="571"/>
    <lineage>
        <taxon>Bacteria</taxon>
        <taxon>Pseudomonadati</taxon>
        <taxon>Pseudomonadota</taxon>
        <taxon>Gammaproteobacteria</taxon>
        <taxon>Enterobacterales</taxon>
        <taxon>Enterobacteriaceae</taxon>
        <taxon>Klebsiella/Raoultella group</taxon>
        <taxon>Klebsiella</taxon>
    </lineage>
</organism>
<dbReference type="GO" id="GO:0008671">
    <property type="term" value="F:2-dehydro-3-deoxygalactonokinase activity"/>
    <property type="evidence" value="ECO:0007669"/>
    <property type="project" value="InterPro"/>
</dbReference>
<protein>
    <submittedName>
        <fullName evidence="1">2-oxo-3-deoxygalactonate kinase</fullName>
    </submittedName>
</protein>
<dbReference type="InterPro" id="IPR042257">
    <property type="entry name" value="DGOK_C"/>
</dbReference>
<proteinExistence type="predicted"/>
<dbReference type="EMBL" id="CP046115">
    <property type="protein sequence ID" value="QGN36425.1"/>
    <property type="molecule type" value="Genomic_DNA"/>
</dbReference>
<dbReference type="OrthoDB" id="256574at2"/>
<dbReference type="AlphaFoldDB" id="A0A6B8MG42"/>
<sequence>MKDYIAVDWGSSQLRGWLIRNGHCVETKQLPLGITRLNGRAPADVFQEHLAPWRGEEKLPVLMAGMIGSDAGWQSVPYLACPAAIDAPGQQLCAVAEGVWIIPGLKVEQGGDFNVMRGEETQLLGAWQLAPTECYVLPGTHCKWVRIEDGTVRHFATTMTGELHNLLMTQSLLGKGLPAQQPDDAAFALGLEKGLAHPSLTSELFVARAARVLGALAATSVSDYLSGLLIGAEVAAMGQRYRTSAVTLVGDRALNARYRRAMMAHGMTVNSCSGDEALLSGMARIMYGQH</sequence>
<accession>A0A6B8MG42</accession>
<evidence type="ECO:0000313" key="1">
    <source>
        <dbReference type="EMBL" id="QGN36425.1"/>
    </source>
</evidence>
<dbReference type="Gene3D" id="3.30.420.300">
    <property type="entry name" value="2-keto-3-deoxy-galactonokinase, substrate binding domain"/>
    <property type="match status" value="1"/>
</dbReference>
<keyword evidence="1" id="KW-0418">Kinase</keyword>